<comment type="subunit">
    <text evidence="4">Homotrimer.</text>
</comment>
<evidence type="ECO:0000313" key="15">
    <source>
        <dbReference type="Proteomes" id="UP000657574"/>
    </source>
</evidence>
<comment type="cofactor">
    <cofactor evidence="13">
        <name>Mg(2+)</name>
        <dbReference type="ChEBI" id="CHEBI:18420"/>
    </cofactor>
</comment>
<dbReference type="GO" id="GO:0008948">
    <property type="term" value="F:oxaloacetate decarboxylase activity"/>
    <property type="evidence" value="ECO:0007669"/>
    <property type="project" value="UniProtKB-EC"/>
</dbReference>
<feature type="binding site" evidence="13">
    <location>
        <begin position="81"/>
        <end position="84"/>
    </location>
    <ligand>
        <name>substrate</name>
    </ligand>
</feature>
<evidence type="ECO:0000256" key="9">
    <source>
        <dbReference type="ARBA" id="ARBA00029596"/>
    </source>
</evidence>
<dbReference type="InterPro" id="IPR005493">
    <property type="entry name" value="RraA/RraA-like"/>
</dbReference>
<evidence type="ECO:0000313" key="14">
    <source>
        <dbReference type="EMBL" id="GGJ39831.1"/>
    </source>
</evidence>
<protein>
    <recommendedName>
        <fullName evidence="7">Putative 4-hydroxy-4-methyl-2-oxoglutarate aldolase</fullName>
        <ecNumber evidence="6">4.1.1.112</ecNumber>
        <ecNumber evidence="5">4.1.3.17</ecNumber>
    </recommendedName>
    <alternativeName>
        <fullName evidence="11">Oxaloacetate decarboxylase</fullName>
    </alternativeName>
    <alternativeName>
        <fullName evidence="9">Regulator of ribonuclease activity homolog</fullName>
    </alternativeName>
    <alternativeName>
        <fullName evidence="10">RraA-like protein</fullName>
    </alternativeName>
</protein>
<dbReference type="CDD" id="cd16841">
    <property type="entry name" value="RraA_family"/>
    <property type="match status" value="1"/>
</dbReference>
<comment type="caution">
    <text evidence="14">The sequence shown here is derived from an EMBL/GenBank/DDBJ whole genome shotgun (WGS) entry which is preliminary data.</text>
</comment>
<evidence type="ECO:0000256" key="3">
    <source>
        <dbReference type="ARBA" id="ARBA00008621"/>
    </source>
</evidence>
<evidence type="ECO:0000256" key="5">
    <source>
        <dbReference type="ARBA" id="ARBA00012213"/>
    </source>
</evidence>
<evidence type="ECO:0000256" key="8">
    <source>
        <dbReference type="ARBA" id="ARBA00025046"/>
    </source>
</evidence>
<dbReference type="GO" id="GO:0047443">
    <property type="term" value="F:4-hydroxy-4-methyl-2-oxoglutarate aldolase activity"/>
    <property type="evidence" value="ECO:0007669"/>
    <property type="project" value="UniProtKB-EC"/>
</dbReference>
<keyword evidence="13" id="KW-0460">Magnesium</keyword>
<evidence type="ECO:0000256" key="1">
    <source>
        <dbReference type="ARBA" id="ARBA00001342"/>
    </source>
</evidence>
<comment type="function">
    <text evidence="8">Catalyzes the aldol cleavage of 4-hydroxy-4-methyl-2-oxoglutarate (HMG) into 2 molecules of pyruvate. Also contains a secondary oxaloacetate (OAA) decarboxylase activity due to the common pyruvate enolate transition state formed following C-C bond cleavage in the retro-aldol and decarboxylation reactions.</text>
</comment>
<gene>
    <name evidence="14" type="ORF">GCM10010121_058670</name>
</gene>
<comment type="cofactor">
    <cofactor evidence="2">
        <name>a divalent metal cation</name>
        <dbReference type="ChEBI" id="CHEBI:60240"/>
    </cofactor>
</comment>
<comment type="catalytic activity">
    <reaction evidence="12">
        <text>oxaloacetate + H(+) = pyruvate + CO2</text>
        <dbReference type="Rhea" id="RHEA:15641"/>
        <dbReference type="ChEBI" id="CHEBI:15361"/>
        <dbReference type="ChEBI" id="CHEBI:15378"/>
        <dbReference type="ChEBI" id="CHEBI:16452"/>
        <dbReference type="ChEBI" id="CHEBI:16526"/>
        <dbReference type="EC" id="4.1.1.112"/>
    </reaction>
</comment>
<dbReference type="EC" id="4.1.1.112" evidence="6"/>
<dbReference type="PANTHER" id="PTHR33254">
    <property type="entry name" value="4-HYDROXY-4-METHYL-2-OXOGLUTARATE ALDOLASE 3-RELATED"/>
    <property type="match status" value="1"/>
</dbReference>
<feature type="binding site" evidence="13">
    <location>
        <position position="104"/>
    </location>
    <ligand>
        <name>Mg(2+)</name>
        <dbReference type="ChEBI" id="CHEBI:18420"/>
    </ligand>
</feature>
<keyword evidence="15" id="KW-1185">Reference proteome</keyword>
<evidence type="ECO:0000256" key="4">
    <source>
        <dbReference type="ARBA" id="ARBA00011233"/>
    </source>
</evidence>
<feature type="binding site" evidence="13">
    <location>
        <position position="103"/>
    </location>
    <ligand>
        <name>substrate</name>
    </ligand>
</feature>
<evidence type="ECO:0000256" key="2">
    <source>
        <dbReference type="ARBA" id="ARBA00001968"/>
    </source>
</evidence>
<dbReference type="Gene3D" id="3.50.30.40">
    <property type="entry name" value="Ribonuclease E inhibitor RraA/RraA-like"/>
    <property type="match status" value="1"/>
</dbReference>
<evidence type="ECO:0000256" key="6">
    <source>
        <dbReference type="ARBA" id="ARBA00012947"/>
    </source>
</evidence>
<keyword evidence="13" id="KW-0479">Metal-binding</keyword>
<evidence type="ECO:0000256" key="10">
    <source>
        <dbReference type="ARBA" id="ARBA00030169"/>
    </source>
</evidence>
<comment type="similarity">
    <text evidence="3">Belongs to the class II aldolase/RraA-like family.</text>
</comment>
<name>A0A917L2M1_9ACTN</name>
<dbReference type="PANTHER" id="PTHR33254:SF4">
    <property type="entry name" value="4-HYDROXY-4-METHYL-2-OXOGLUTARATE ALDOLASE 3-RELATED"/>
    <property type="match status" value="1"/>
</dbReference>
<dbReference type="EMBL" id="BMQA01000024">
    <property type="protein sequence ID" value="GGJ39831.1"/>
    <property type="molecule type" value="Genomic_DNA"/>
</dbReference>
<dbReference type="AlphaFoldDB" id="A0A917L2M1"/>
<evidence type="ECO:0000256" key="11">
    <source>
        <dbReference type="ARBA" id="ARBA00032305"/>
    </source>
</evidence>
<reference evidence="14" key="1">
    <citation type="journal article" date="2014" name="Int. J. Syst. Evol. Microbiol.">
        <title>Complete genome sequence of Corynebacterium casei LMG S-19264T (=DSM 44701T), isolated from a smear-ripened cheese.</title>
        <authorList>
            <consortium name="US DOE Joint Genome Institute (JGI-PGF)"/>
            <person name="Walter F."/>
            <person name="Albersmeier A."/>
            <person name="Kalinowski J."/>
            <person name="Ruckert C."/>
        </authorList>
    </citation>
    <scope>NUCLEOTIDE SEQUENCE</scope>
    <source>
        <strain evidence="14">JCM 3086</strain>
    </source>
</reference>
<dbReference type="EC" id="4.1.3.17" evidence="5"/>
<reference evidence="14" key="2">
    <citation type="submission" date="2020-09" db="EMBL/GenBank/DDBJ databases">
        <authorList>
            <person name="Sun Q."/>
            <person name="Ohkuma M."/>
        </authorList>
    </citation>
    <scope>NUCLEOTIDE SEQUENCE</scope>
    <source>
        <strain evidence="14">JCM 3086</strain>
    </source>
</reference>
<sequence length="200" mass="21145">MTGVAVDLHPFGTATLHESGAAPLPPQIRPLDRSWWVCGRVFTVDLAPGHNIWLHRAIYAAEPNDILVACANGGFEYGYWGDIMAHAAAERRLGGLVIDGCVRDSADLLRLGLPVFARGLCVRGTGKDAAQGGLQVPLTIGSTTVRPGDIVVGDADGVVVVPPAHLHDVAARAEQREQKEESVRARLAAGESTLDIYGLA</sequence>
<dbReference type="InterPro" id="IPR036704">
    <property type="entry name" value="RraA/RraA-like_sf"/>
</dbReference>
<dbReference type="RefSeq" id="WP_189314287.1">
    <property type="nucleotide sequence ID" value="NZ_BMQA01000024.1"/>
</dbReference>
<proteinExistence type="inferred from homology"/>
<evidence type="ECO:0000256" key="13">
    <source>
        <dbReference type="PIRSR" id="PIRSR605493-1"/>
    </source>
</evidence>
<organism evidence="14 15">
    <name type="scientific">Streptomyces brasiliensis</name>
    <dbReference type="NCBI Taxonomy" id="1954"/>
    <lineage>
        <taxon>Bacteria</taxon>
        <taxon>Bacillati</taxon>
        <taxon>Actinomycetota</taxon>
        <taxon>Actinomycetes</taxon>
        <taxon>Kitasatosporales</taxon>
        <taxon>Streptomycetaceae</taxon>
        <taxon>Streptomyces</taxon>
    </lineage>
</organism>
<evidence type="ECO:0000256" key="7">
    <source>
        <dbReference type="ARBA" id="ARBA00016549"/>
    </source>
</evidence>
<accession>A0A917L2M1</accession>
<dbReference type="Proteomes" id="UP000657574">
    <property type="component" value="Unassembled WGS sequence"/>
</dbReference>
<dbReference type="SUPFAM" id="SSF89562">
    <property type="entry name" value="RraA-like"/>
    <property type="match status" value="1"/>
</dbReference>
<dbReference type="Pfam" id="PF03737">
    <property type="entry name" value="RraA-like"/>
    <property type="match status" value="1"/>
</dbReference>
<evidence type="ECO:0000256" key="12">
    <source>
        <dbReference type="ARBA" id="ARBA00047973"/>
    </source>
</evidence>
<comment type="catalytic activity">
    <reaction evidence="1">
        <text>4-hydroxy-4-methyl-2-oxoglutarate = 2 pyruvate</text>
        <dbReference type="Rhea" id="RHEA:22748"/>
        <dbReference type="ChEBI" id="CHEBI:15361"/>
        <dbReference type="ChEBI" id="CHEBI:58276"/>
        <dbReference type="EC" id="4.1.3.17"/>
    </reaction>
</comment>
<dbReference type="GO" id="GO:0046872">
    <property type="term" value="F:metal ion binding"/>
    <property type="evidence" value="ECO:0007669"/>
    <property type="project" value="UniProtKB-KW"/>
</dbReference>